<dbReference type="InterPro" id="IPR011042">
    <property type="entry name" value="6-blade_b-propeller_TolB-like"/>
</dbReference>
<proteinExistence type="inferred from homology"/>
<protein>
    <recommendedName>
        <fullName evidence="3">Dipeptidylpeptidase IV N-terminal domain-containing protein</fullName>
    </recommendedName>
</protein>
<reference evidence="2" key="1">
    <citation type="submission" date="2018-05" db="EMBL/GenBank/DDBJ databases">
        <authorList>
            <person name="Lanie J.A."/>
            <person name="Ng W.-L."/>
            <person name="Kazmierczak K.M."/>
            <person name="Andrzejewski T.M."/>
            <person name="Davidsen T.M."/>
            <person name="Wayne K.J."/>
            <person name="Tettelin H."/>
            <person name="Glass J.I."/>
            <person name="Rusch D."/>
            <person name="Podicherti R."/>
            <person name="Tsui H.-C.T."/>
            <person name="Winkler M.E."/>
        </authorList>
    </citation>
    <scope>NUCLEOTIDE SEQUENCE</scope>
</reference>
<gene>
    <name evidence="2" type="ORF">METZ01_LOCUS13955</name>
</gene>
<dbReference type="PANTHER" id="PTHR36842:SF1">
    <property type="entry name" value="PROTEIN TOLB"/>
    <property type="match status" value="1"/>
</dbReference>
<dbReference type="EMBL" id="UINC01000780">
    <property type="protein sequence ID" value="SUZ61101.1"/>
    <property type="molecule type" value="Genomic_DNA"/>
</dbReference>
<dbReference type="InterPro" id="IPR011659">
    <property type="entry name" value="WD40"/>
</dbReference>
<dbReference type="SUPFAM" id="SSF82171">
    <property type="entry name" value="DPP6 N-terminal domain-like"/>
    <property type="match status" value="1"/>
</dbReference>
<evidence type="ECO:0008006" key="3">
    <source>
        <dbReference type="Google" id="ProtNLM"/>
    </source>
</evidence>
<evidence type="ECO:0000313" key="2">
    <source>
        <dbReference type="EMBL" id="SUZ61101.1"/>
    </source>
</evidence>
<feature type="non-terminal residue" evidence="2">
    <location>
        <position position="1"/>
    </location>
</feature>
<organism evidence="2">
    <name type="scientific">marine metagenome</name>
    <dbReference type="NCBI Taxonomy" id="408172"/>
    <lineage>
        <taxon>unclassified sequences</taxon>
        <taxon>metagenomes</taxon>
        <taxon>ecological metagenomes</taxon>
    </lineage>
</organism>
<accession>A0A381P2G0</accession>
<dbReference type="Pfam" id="PF07676">
    <property type="entry name" value="PD40"/>
    <property type="match status" value="2"/>
</dbReference>
<dbReference type="PANTHER" id="PTHR36842">
    <property type="entry name" value="PROTEIN TOLB HOMOLOG"/>
    <property type="match status" value="1"/>
</dbReference>
<dbReference type="Gene3D" id="2.120.10.30">
    <property type="entry name" value="TolB, C-terminal domain"/>
    <property type="match status" value="1"/>
</dbReference>
<dbReference type="Gene3D" id="2.120.10.60">
    <property type="entry name" value="Tricorn protease N-terminal domain"/>
    <property type="match status" value="1"/>
</dbReference>
<sequence length="234" mass="26363">DVDHLWILEGMSANRITTNEGFERHMIWSPDGSRIAYSIQNDGGVSNLYIRASDGSGRDQVLIESEGMHKWYPSWSPDASTVVFHTNNPDTQARDLWYVSVASGETAVLVDDEGIQALARTSRDGRFVAYQSDQDGQMEIYVTTFPRSESRWKVSTNGGTWPKWSNDELFYWEGNSLMGVRFATDGGFSPDEPQRIFTGEQVGMGASNMMASYNPEYDVNSDGTRFIVVQRLER</sequence>
<name>A0A381P2G0_9ZZZZ</name>
<dbReference type="AlphaFoldDB" id="A0A381P2G0"/>
<comment type="similarity">
    <text evidence="1">Belongs to the TolB family.</text>
</comment>
<evidence type="ECO:0000256" key="1">
    <source>
        <dbReference type="ARBA" id="ARBA00009820"/>
    </source>
</evidence>